<evidence type="ECO:0000313" key="3">
    <source>
        <dbReference type="WormBase" id="Y39A1A.2b"/>
    </source>
</evidence>
<keyword evidence="2" id="KW-1185">Reference proteome</keyword>
<organism evidence="1 2">
    <name type="scientific">Caenorhabditis elegans</name>
    <dbReference type="NCBI Taxonomy" id="6239"/>
    <lineage>
        <taxon>Eukaryota</taxon>
        <taxon>Metazoa</taxon>
        <taxon>Ecdysozoa</taxon>
        <taxon>Nematoda</taxon>
        <taxon>Chromadorea</taxon>
        <taxon>Rhabditida</taxon>
        <taxon>Rhabditina</taxon>
        <taxon>Rhabditomorpha</taxon>
        <taxon>Rhabditoidea</taxon>
        <taxon>Rhabditidae</taxon>
        <taxon>Peloderinae</taxon>
        <taxon>Caenorhabditis</taxon>
    </lineage>
</organism>
<reference evidence="1 2" key="1">
    <citation type="journal article" date="1998" name="Science">
        <title>Genome sequence of the nematode C. elegans: a platform for investigating biology.</title>
        <authorList>
            <consortium name="The C. elegans sequencing consortium"/>
            <person name="Sulson J.E."/>
            <person name="Waterston R."/>
        </authorList>
    </citation>
    <scope>NUCLEOTIDE SEQUENCE [LARGE SCALE GENOMIC DNA]</scope>
    <source>
        <strain evidence="1 2">Bristol N2</strain>
    </source>
</reference>
<gene>
    <name evidence="1" type="ORF">CELE_Y39A1A.2</name>
    <name evidence="1 3" type="ORF">Y39A1A.2</name>
</gene>
<protein>
    <submittedName>
        <fullName evidence="1">Reverse transcriptase domain-containing protein</fullName>
    </submittedName>
</protein>
<dbReference type="AlphaFoldDB" id="A0A486WWY1"/>
<sequence>MSSEGSIVPIKLAQRFIHVIDFHADPVTCISASSGTVSYDSVTSPKYPQNDAILCGQQPPPPPHKSTIKTVFKKELMEIPIPVDIEMFRAIQKQYPNAYQLVFWRSWDTLSMVTNNAKSRPKCASIHHKICNSRGF</sequence>
<proteinExistence type="predicted"/>
<name>A0A486WWY1_CAEEL</name>
<dbReference type="EMBL" id="BX284603">
    <property type="protein sequence ID" value="VGM69509.1"/>
    <property type="molecule type" value="Genomic_DNA"/>
</dbReference>
<dbReference type="ExpressionAtlas" id="A0A486WWY1">
    <property type="expression patterns" value="baseline and differential"/>
</dbReference>
<evidence type="ECO:0000313" key="2">
    <source>
        <dbReference type="Proteomes" id="UP000001940"/>
    </source>
</evidence>
<accession>A0A486WWY1</accession>
<keyword evidence="1" id="KW-0808">Transferase</keyword>
<keyword evidence="1" id="KW-0695">RNA-directed DNA polymerase</keyword>
<dbReference type="Proteomes" id="UP000001940">
    <property type="component" value="Chromosome III"/>
</dbReference>
<dbReference type="GO" id="GO:0003964">
    <property type="term" value="F:RNA-directed DNA polymerase activity"/>
    <property type="evidence" value="ECO:0007669"/>
    <property type="project" value="UniProtKB-KW"/>
</dbReference>
<dbReference type="AGR" id="WB:WBGene00012642"/>
<dbReference type="WormBase" id="Y39A1A.2b">
    <property type="protein sequence ID" value="CE52983"/>
    <property type="gene ID" value="WBGene00012642"/>
</dbReference>
<keyword evidence="1" id="KW-0548">Nucleotidyltransferase</keyword>
<dbReference type="OrthoDB" id="5794830at2759"/>
<evidence type="ECO:0000313" key="1">
    <source>
        <dbReference type="EMBL" id="VGM69509.1"/>
    </source>
</evidence>